<organism evidence="2 3">
    <name type="scientific">Streptomyces silvisoli</name>
    <dbReference type="NCBI Taxonomy" id="3034235"/>
    <lineage>
        <taxon>Bacteria</taxon>
        <taxon>Bacillati</taxon>
        <taxon>Actinomycetota</taxon>
        <taxon>Actinomycetes</taxon>
        <taxon>Kitasatosporales</taxon>
        <taxon>Streptomycetaceae</taxon>
        <taxon>Streptomyces</taxon>
    </lineage>
</organism>
<comment type="caution">
    <text evidence="2">The sequence shown here is derived from an EMBL/GenBank/DDBJ whole genome shotgun (WGS) entry which is preliminary data.</text>
</comment>
<evidence type="ECO:0000259" key="1">
    <source>
        <dbReference type="PROSITE" id="PS50234"/>
    </source>
</evidence>
<dbReference type="Gene3D" id="3.40.50.410">
    <property type="entry name" value="von Willebrand factor, type A domain"/>
    <property type="match status" value="1"/>
</dbReference>
<dbReference type="SMART" id="SM00327">
    <property type="entry name" value="VWA"/>
    <property type="match status" value="1"/>
</dbReference>
<dbReference type="PROSITE" id="PS50234">
    <property type="entry name" value="VWFA"/>
    <property type="match status" value="1"/>
</dbReference>
<sequence>MSSVSGNSGTLLPIYVMADESASMNANMAALNAGLAHLHLKLLAAPMAAAKVRFSVLGFADDVVQRMPLVDLRQQSEIPQLVARGTTSYQAAFEELLSRILRDVDQLKADGYKVHRPAVFFMTDGMPNEGEDWVGAHRRLTDRSVTKAAPNIISCGIGDADARTIQMIATNPNFAYVSDGDRVGDAISSFCTALTQSVISSGTAMANGQAELIVEPPAGFRMVVDEI</sequence>
<dbReference type="Proteomes" id="UP001216579">
    <property type="component" value="Unassembled WGS sequence"/>
</dbReference>
<reference evidence="2 3" key="1">
    <citation type="submission" date="2023-03" db="EMBL/GenBank/DDBJ databases">
        <title>Draft genome sequence of Streptomyces sp. RB6PN23 isolated from peat swamp forest in Thailand.</title>
        <authorList>
            <person name="Klaysubun C."/>
            <person name="Duangmal K."/>
        </authorList>
    </citation>
    <scope>NUCLEOTIDE SEQUENCE [LARGE SCALE GENOMIC DNA]</scope>
    <source>
        <strain evidence="2 3">RB6PN23</strain>
    </source>
</reference>
<accession>A0ABT5ZLM4</accession>
<proteinExistence type="predicted"/>
<dbReference type="InterPro" id="IPR002035">
    <property type="entry name" value="VWF_A"/>
</dbReference>
<dbReference type="SUPFAM" id="SSF53300">
    <property type="entry name" value="vWA-like"/>
    <property type="match status" value="1"/>
</dbReference>
<evidence type="ECO:0000313" key="3">
    <source>
        <dbReference type="Proteomes" id="UP001216579"/>
    </source>
</evidence>
<protein>
    <submittedName>
        <fullName evidence="2">VWA domain-containing protein</fullName>
    </submittedName>
</protein>
<evidence type="ECO:0000313" key="2">
    <source>
        <dbReference type="EMBL" id="MDF3290718.1"/>
    </source>
</evidence>
<name>A0ABT5ZLM4_9ACTN</name>
<keyword evidence="3" id="KW-1185">Reference proteome</keyword>
<gene>
    <name evidence="2" type="ORF">P3G67_15985</name>
</gene>
<feature type="domain" description="VWFA" evidence="1">
    <location>
        <begin position="13"/>
        <end position="198"/>
    </location>
</feature>
<dbReference type="EMBL" id="JARJBC010000008">
    <property type="protein sequence ID" value="MDF3290718.1"/>
    <property type="molecule type" value="Genomic_DNA"/>
</dbReference>
<dbReference type="RefSeq" id="WP_276094091.1">
    <property type="nucleotide sequence ID" value="NZ_JARJBC010000008.1"/>
</dbReference>
<dbReference type="InterPro" id="IPR036465">
    <property type="entry name" value="vWFA_dom_sf"/>
</dbReference>
<dbReference type="Pfam" id="PF00092">
    <property type="entry name" value="VWA"/>
    <property type="match status" value="1"/>
</dbReference>